<evidence type="ECO:0000313" key="10">
    <source>
        <dbReference type="Proteomes" id="UP000241762"/>
    </source>
</evidence>
<keyword evidence="10" id="KW-1185">Reference proteome</keyword>
<evidence type="ECO:0000256" key="2">
    <source>
        <dbReference type="ARBA" id="ARBA00022730"/>
    </source>
</evidence>
<dbReference type="AlphaFoldDB" id="A0A2P1P8X7"/>
<keyword evidence="3 7" id="KW-0694">RNA-binding</keyword>
<evidence type="ECO:0000256" key="8">
    <source>
        <dbReference type="RuleBase" id="RU004008"/>
    </source>
</evidence>
<dbReference type="SUPFAM" id="SSF54843">
    <property type="entry name" value="Ribosomal protein L22"/>
    <property type="match status" value="1"/>
</dbReference>
<dbReference type="GO" id="GO:0019843">
    <property type="term" value="F:rRNA binding"/>
    <property type="evidence" value="ECO:0007669"/>
    <property type="project" value="UniProtKB-KW"/>
</dbReference>
<keyword evidence="5 6" id="KW-0687">Ribonucleoprotein</keyword>
<dbReference type="Gene3D" id="3.90.470.10">
    <property type="entry name" value="Ribosomal protein L22/L17"/>
    <property type="match status" value="1"/>
</dbReference>
<evidence type="ECO:0000256" key="5">
    <source>
        <dbReference type="ARBA" id="ARBA00023274"/>
    </source>
</evidence>
<sequence>MTMDQELVRASSRMIKTTTRKLGLMATTIRGMKVAEAEKFLSFSPRQNLALQVKKCLSSAIANAQNNFGLDIDTLFVQTVSVGKGAAFKRFVARGRGKAASITRNFSNLYITLGKKE</sequence>
<evidence type="ECO:0000256" key="1">
    <source>
        <dbReference type="ARBA" id="ARBA00009451"/>
    </source>
</evidence>
<reference evidence="9 10" key="1">
    <citation type="submission" date="2018-03" db="EMBL/GenBank/DDBJ databases">
        <title>A gene transfer event suggests a long-term partnership between eustigmatophyte algae and a novel lineage of endosymbiotic bacteria.</title>
        <authorList>
            <person name="Yurchenko T."/>
            <person name="Sevcikova T."/>
            <person name="Pribyl P."/>
            <person name="El Karkouri K."/>
            <person name="Klimes V."/>
            <person name="Amaral R."/>
            <person name="Zbrankova V."/>
            <person name="Kim E."/>
            <person name="Raoult D."/>
            <person name="Santos L.M.A."/>
            <person name="Elias M."/>
        </authorList>
    </citation>
    <scope>NUCLEOTIDE SEQUENCE [LARGE SCALE GENOMIC DNA]</scope>
    <source>
        <strain evidence="9">CCALA 838</strain>
    </source>
</reference>
<dbReference type="Pfam" id="PF00237">
    <property type="entry name" value="Ribosomal_L22"/>
    <property type="match status" value="1"/>
</dbReference>
<comment type="function">
    <text evidence="8">This protein binds specifically to 23S rRNA; its binding is stimulated by other ribosomal proteins, e.g., L4, L17, and L20. It is important during the early stages of 50S assembly. It makes multiple contacts with different domains of the 23S rRNA in the assembled 50S subunit and ribosome.</text>
</comment>
<dbReference type="PROSITE" id="PS00464">
    <property type="entry name" value="RIBOSOMAL_L22"/>
    <property type="match status" value="1"/>
</dbReference>
<dbReference type="OrthoDB" id="9805969at2"/>
<dbReference type="PANTHER" id="PTHR13501:SF8">
    <property type="entry name" value="LARGE RIBOSOMAL SUBUNIT PROTEIN UL22M"/>
    <property type="match status" value="1"/>
</dbReference>
<keyword evidence="2 7" id="KW-0699">rRNA-binding</keyword>
<name>A0A2P1P8X7_9RICK</name>
<organism evidence="9 10">
    <name type="scientific">Candidatus Phycorickettsia trachydisci</name>
    <dbReference type="NCBI Taxonomy" id="2115978"/>
    <lineage>
        <taxon>Bacteria</taxon>
        <taxon>Pseudomonadati</taxon>
        <taxon>Pseudomonadota</taxon>
        <taxon>Alphaproteobacteria</taxon>
        <taxon>Rickettsiales</taxon>
        <taxon>Rickettsiaceae</taxon>
        <taxon>Candidatus Phycorickettsia</taxon>
    </lineage>
</organism>
<dbReference type="GO" id="GO:0003735">
    <property type="term" value="F:structural constituent of ribosome"/>
    <property type="evidence" value="ECO:0007669"/>
    <property type="project" value="InterPro"/>
</dbReference>
<dbReference type="GO" id="GO:0022625">
    <property type="term" value="C:cytosolic large ribosomal subunit"/>
    <property type="evidence" value="ECO:0007669"/>
    <property type="project" value="TreeGrafter"/>
</dbReference>
<dbReference type="InterPro" id="IPR001063">
    <property type="entry name" value="Ribosomal_uL22"/>
</dbReference>
<dbReference type="InterPro" id="IPR005727">
    <property type="entry name" value="Ribosomal_uL22_bac/chlpt-type"/>
</dbReference>
<evidence type="ECO:0000256" key="7">
    <source>
        <dbReference type="RuleBase" id="RU004006"/>
    </source>
</evidence>
<dbReference type="PANTHER" id="PTHR13501">
    <property type="entry name" value="CHLOROPLAST 50S RIBOSOMAL PROTEIN L22-RELATED"/>
    <property type="match status" value="1"/>
</dbReference>
<comment type="similarity">
    <text evidence="1 6">Belongs to the universal ribosomal protein uL22 family.</text>
</comment>
<proteinExistence type="inferred from homology"/>
<accession>A0A2P1P8X7</accession>
<evidence type="ECO:0000256" key="4">
    <source>
        <dbReference type="ARBA" id="ARBA00022980"/>
    </source>
</evidence>
<evidence type="ECO:0000256" key="3">
    <source>
        <dbReference type="ARBA" id="ARBA00022884"/>
    </source>
</evidence>
<dbReference type="Proteomes" id="UP000241762">
    <property type="component" value="Chromosome"/>
</dbReference>
<dbReference type="EMBL" id="CP027845">
    <property type="protein sequence ID" value="AVP87728.1"/>
    <property type="molecule type" value="Genomic_DNA"/>
</dbReference>
<keyword evidence="4 6" id="KW-0689">Ribosomal protein</keyword>
<dbReference type="KEGG" id="ptc:phytr_7920"/>
<evidence type="ECO:0000256" key="6">
    <source>
        <dbReference type="RuleBase" id="RU004005"/>
    </source>
</evidence>
<dbReference type="InterPro" id="IPR036394">
    <property type="entry name" value="Ribosomal_uL22_sf"/>
</dbReference>
<dbReference type="GO" id="GO:0006412">
    <property type="term" value="P:translation"/>
    <property type="evidence" value="ECO:0007669"/>
    <property type="project" value="InterPro"/>
</dbReference>
<dbReference type="NCBIfam" id="TIGR01044">
    <property type="entry name" value="rplV_bact"/>
    <property type="match status" value="1"/>
</dbReference>
<evidence type="ECO:0000313" key="9">
    <source>
        <dbReference type="EMBL" id="AVP87728.1"/>
    </source>
</evidence>
<dbReference type="InterPro" id="IPR018260">
    <property type="entry name" value="Ribosomal_uL22_CS"/>
</dbReference>
<dbReference type="InterPro" id="IPR047867">
    <property type="entry name" value="Ribosomal_uL22_bac/org-type"/>
</dbReference>
<gene>
    <name evidence="9" type="ORF">phytr_7920</name>
</gene>
<comment type="subunit">
    <text evidence="7">Part of the 50S ribosomal subunit.</text>
</comment>
<protein>
    <recommendedName>
        <fullName evidence="8">50S ribosomal protein L22</fullName>
    </recommendedName>
</protein>